<dbReference type="GO" id="GO:0016740">
    <property type="term" value="F:transferase activity"/>
    <property type="evidence" value="ECO:0007669"/>
    <property type="project" value="UniProtKB-KW"/>
</dbReference>
<dbReference type="CDD" id="cd01741">
    <property type="entry name" value="GATase1_1"/>
    <property type="match status" value="1"/>
</dbReference>
<gene>
    <name evidence="2" type="ORF">DES43_13611</name>
</gene>
<evidence type="ECO:0000313" key="3">
    <source>
        <dbReference type="Proteomes" id="UP000294958"/>
    </source>
</evidence>
<feature type="domain" description="Glutamine amidotransferase" evidence="1">
    <location>
        <begin position="65"/>
        <end position="201"/>
    </location>
</feature>
<keyword evidence="2" id="KW-0315">Glutamine amidotransferase</keyword>
<dbReference type="InterPro" id="IPR029062">
    <property type="entry name" value="Class_I_gatase-like"/>
</dbReference>
<evidence type="ECO:0000313" key="2">
    <source>
        <dbReference type="EMBL" id="TDR31107.1"/>
    </source>
</evidence>
<comment type="caution">
    <text evidence="2">The sequence shown here is derived from an EMBL/GenBank/DDBJ whole genome shotgun (WGS) entry which is preliminary data.</text>
</comment>
<dbReference type="Proteomes" id="UP000294958">
    <property type="component" value="Unassembled WGS sequence"/>
</dbReference>
<dbReference type="PANTHER" id="PTHR42695">
    <property type="entry name" value="GLUTAMINE AMIDOTRANSFERASE YLR126C-RELATED"/>
    <property type="match status" value="1"/>
</dbReference>
<dbReference type="PANTHER" id="PTHR42695:SF5">
    <property type="entry name" value="GLUTAMINE AMIDOTRANSFERASE YLR126C-RELATED"/>
    <property type="match status" value="1"/>
</dbReference>
<proteinExistence type="predicted"/>
<organism evidence="2 3">
    <name type="scientific">Aquamicrobium defluvii</name>
    <dbReference type="NCBI Taxonomy" id="69279"/>
    <lineage>
        <taxon>Bacteria</taxon>
        <taxon>Pseudomonadati</taxon>
        <taxon>Pseudomonadota</taxon>
        <taxon>Alphaproteobacteria</taxon>
        <taxon>Hyphomicrobiales</taxon>
        <taxon>Phyllobacteriaceae</taxon>
        <taxon>Aquamicrobium</taxon>
    </lineage>
</organism>
<dbReference type="AlphaFoldDB" id="A0A4R6Y689"/>
<evidence type="ECO:0000259" key="1">
    <source>
        <dbReference type="Pfam" id="PF00117"/>
    </source>
</evidence>
<name>A0A4R6Y689_9HYPH</name>
<dbReference type="GO" id="GO:0005829">
    <property type="term" value="C:cytosol"/>
    <property type="evidence" value="ECO:0007669"/>
    <property type="project" value="TreeGrafter"/>
</dbReference>
<reference evidence="2 3" key="1">
    <citation type="submission" date="2019-03" db="EMBL/GenBank/DDBJ databases">
        <title>Genomic Encyclopedia of Type Strains, Phase IV (KMG-IV): sequencing the most valuable type-strain genomes for metagenomic binning, comparative biology and taxonomic classification.</title>
        <authorList>
            <person name="Goeker M."/>
        </authorList>
    </citation>
    <scope>NUCLEOTIDE SEQUENCE [LARGE SCALE GENOMIC DNA]</scope>
    <source>
        <strain evidence="2 3">DSM 11603</strain>
    </source>
</reference>
<dbReference type="EMBL" id="SNZF01000036">
    <property type="protein sequence ID" value="TDR31107.1"/>
    <property type="molecule type" value="Genomic_DNA"/>
</dbReference>
<dbReference type="Pfam" id="PF00117">
    <property type="entry name" value="GATase"/>
    <property type="match status" value="1"/>
</dbReference>
<sequence>MAASHPPWYRFPGHCHGWDFMRILVVENYENTGLGQMGAAIAEAGGEVDMCRPYRGEPLPGSAGGHDALVVLGGVQNALADDHSPYFPALLDLIRDFEGRDRAIAGICLGSQLIARAFGGDNRIGGAPEFGWQQVGLTPEATDDAVLGALPQSFPIFQWHDDTFTLPEGGVRLAGSEVAENQAFRIGRAAYGFQFHFEADTRLVRQWCEFFAPTIEKRHPGWVQRLDEEVMRVGSLADQAGSSIARAWVATI</sequence>
<accession>A0A4R6Y689</accession>
<keyword evidence="3" id="KW-1185">Reference proteome</keyword>
<dbReference type="Gene3D" id="3.40.50.880">
    <property type="match status" value="1"/>
</dbReference>
<dbReference type="SUPFAM" id="SSF52317">
    <property type="entry name" value="Class I glutamine amidotransferase-like"/>
    <property type="match status" value="1"/>
</dbReference>
<keyword evidence="2" id="KW-0808">Transferase</keyword>
<protein>
    <submittedName>
        <fullName evidence="2">GMP synthase-like glutamine amidotransferase</fullName>
    </submittedName>
</protein>
<dbReference type="InterPro" id="IPR044992">
    <property type="entry name" value="ChyE-like"/>
</dbReference>
<dbReference type="InterPro" id="IPR017926">
    <property type="entry name" value="GATASE"/>
</dbReference>
<dbReference type="PROSITE" id="PS51273">
    <property type="entry name" value="GATASE_TYPE_1"/>
    <property type="match status" value="1"/>
</dbReference>